<dbReference type="Proteomes" id="UP000017984">
    <property type="component" value="Chromosome"/>
</dbReference>
<reference evidence="1 2" key="1">
    <citation type="journal article" date="2014" name="Genome Announc.">
        <title>Draft Genome Sequence of Streptomyces roseochromogenes subsp. oscitans DS 12.976, Producer of the Aminocoumarin Antibiotic Clorobiocin.</title>
        <authorList>
            <person name="Ruckert C."/>
            <person name="Kalinowski J."/>
            <person name="Heide L."/>
            <person name="Apel A.K."/>
        </authorList>
    </citation>
    <scope>NUCLEOTIDE SEQUENCE [LARGE SCALE GENOMIC DNA]</scope>
    <source>
        <strain evidence="1 2">DS 12.976</strain>
    </source>
</reference>
<dbReference type="STRING" id="1352936.M878_23200"/>
<organism evidence="1 2">
    <name type="scientific">Streptomyces roseochromogenus subsp. oscitans DS 12.976</name>
    <dbReference type="NCBI Taxonomy" id="1352936"/>
    <lineage>
        <taxon>Bacteria</taxon>
        <taxon>Bacillati</taxon>
        <taxon>Actinomycetota</taxon>
        <taxon>Actinomycetes</taxon>
        <taxon>Kitasatosporales</taxon>
        <taxon>Streptomycetaceae</taxon>
        <taxon>Streptomyces</taxon>
    </lineage>
</organism>
<protein>
    <submittedName>
        <fullName evidence="1">Uncharacterized protein</fullName>
    </submittedName>
</protein>
<name>V6K7M4_STRRC</name>
<dbReference type="EMBL" id="AWQX01000201">
    <property type="protein sequence ID" value="EST28155.1"/>
    <property type="molecule type" value="Genomic_DNA"/>
</dbReference>
<evidence type="ECO:0000313" key="1">
    <source>
        <dbReference type="EMBL" id="EST28155.1"/>
    </source>
</evidence>
<accession>V6K7M4</accession>
<keyword evidence="2" id="KW-1185">Reference proteome</keyword>
<gene>
    <name evidence="1" type="ORF">M878_23200</name>
</gene>
<proteinExistence type="predicted"/>
<evidence type="ECO:0000313" key="2">
    <source>
        <dbReference type="Proteomes" id="UP000017984"/>
    </source>
</evidence>
<dbReference type="HOGENOM" id="CLU_2774280_0_0_11"/>
<comment type="caution">
    <text evidence="1">The sequence shown here is derived from an EMBL/GenBank/DDBJ whole genome shotgun (WGS) entry which is preliminary data.</text>
</comment>
<dbReference type="AlphaFoldDB" id="V6K7M4"/>
<sequence>MNSCAAASRAACSISVSVAPGRPQAMFSRIVPLRIRVCCGSRAICSRRKCRGRSLSGTPSRVITPAEGS</sequence>